<dbReference type="EMBL" id="LYPC01000023">
    <property type="protein sequence ID" value="OCT13353.1"/>
    <property type="molecule type" value="Genomic_DNA"/>
</dbReference>
<comment type="caution">
    <text evidence="2">The sequence shown here is derived from an EMBL/GenBank/DDBJ whole genome shotgun (WGS) entry which is preliminary data.</text>
</comment>
<reference evidence="3" key="1">
    <citation type="submission" date="2016-05" db="EMBL/GenBank/DDBJ databases">
        <title>Paenibacillus oryzae. sp. nov., isolated from the rice root.</title>
        <authorList>
            <person name="Zhang J."/>
            <person name="Zhang X."/>
        </authorList>
    </citation>
    <scope>NUCLEOTIDE SEQUENCE [LARGE SCALE GENOMIC DNA]</scope>
    <source>
        <strain evidence="3">KCTC13222</strain>
    </source>
</reference>
<dbReference type="PROSITE" id="PS51257">
    <property type="entry name" value="PROKAR_LIPOPROTEIN"/>
    <property type="match status" value="1"/>
</dbReference>
<evidence type="ECO:0000313" key="2">
    <source>
        <dbReference type="EMBL" id="OCT13353.1"/>
    </source>
</evidence>
<dbReference type="OrthoDB" id="2603296at2"/>
<dbReference type="RefSeq" id="WP_065854226.1">
    <property type="nucleotide sequence ID" value="NZ_LYPC01000023.1"/>
</dbReference>
<accession>A0A1C0ZYY8</accession>
<dbReference type="AlphaFoldDB" id="A0A1C0ZYY8"/>
<keyword evidence="3" id="KW-1185">Reference proteome</keyword>
<keyword evidence="1" id="KW-0732">Signal</keyword>
<gene>
    <name evidence="2" type="ORF">A8709_03630</name>
</gene>
<evidence type="ECO:0000256" key="1">
    <source>
        <dbReference type="SAM" id="SignalP"/>
    </source>
</evidence>
<evidence type="ECO:0008006" key="4">
    <source>
        <dbReference type="Google" id="ProtNLM"/>
    </source>
</evidence>
<dbReference type="Proteomes" id="UP000093309">
    <property type="component" value="Unassembled WGS sequence"/>
</dbReference>
<name>A0A1C0ZYY8_9BACL</name>
<organism evidence="2 3">
    <name type="scientific">Paenibacillus pectinilyticus</name>
    <dbReference type="NCBI Taxonomy" id="512399"/>
    <lineage>
        <taxon>Bacteria</taxon>
        <taxon>Bacillati</taxon>
        <taxon>Bacillota</taxon>
        <taxon>Bacilli</taxon>
        <taxon>Bacillales</taxon>
        <taxon>Paenibacillaceae</taxon>
        <taxon>Paenibacillus</taxon>
    </lineage>
</organism>
<protein>
    <recommendedName>
        <fullName evidence="4">Lipoprotein</fullName>
    </recommendedName>
</protein>
<dbReference type="STRING" id="512399.A8709_03630"/>
<evidence type="ECO:0000313" key="3">
    <source>
        <dbReference type="Proteomes" id="UP000093309"/>
    </source>
</evidence>
<proteinExistence type="predicted"/>
<feature type="signal peptide" evidence="1">
    <location>
        <begin position="1"/>
        <end position="17"/>
    </location>
</feature>
<feature type="chain" id="PRO_5038816619" description="Lipoprotein" evidence="1">
    <location>
        <begin position="18"/>
        <end position="152"/>
    </location>
</feature>
<sequence length="152" mass="17023">MRRITVQLLLLFTLCLALVGCERSSQQTDAVAGDKLYIPEGYTKQLSSLKLTEVAPLPYFSKPFICVAKDAAGQQFAVVFQSVEKVETVKLPITYENILKRIVSEGFEIKVGTPSEQNLHMFEINNKLFWNFADGKGNIFLTLQGEVITSPF</sequence>